<keyword evidence="3" id="KW-1185">Reference proteome</keyword>
<dbReference type="Proteomes" id="UP001152622">
    <property type="component" value="Chromosome 4"/>
</dbReference>
<evidence type="ECO:0000313" key="3">
    <source>
        <dbReference type="Proteomes" id="UP001152622"/>
    </source>
</evidence>
<protein>
    <submittedName>
        <fullName evidence="2">Uncharacterized protein</fullName>
    </submittedName>
</protein>
<evidence type="ECO:0000313" key="2">
    <source>
        <dbReference type="EMBL" id="KAJ8364516.1"/>
    </source>
</evidence>
<accession>A0A9Q1FRE3</accession>
<sequence length="102" mass="11414">MHIDRPKKEMDRPRAVHRRVARYDSGKFVFDLLCAESWLPSPGLPVKSWGAARSLSQETGEAGTASAGKHWERAAARRHVRPSVYQHGRRRSGSGLAPRANQ</sequence>
<reference evidence="2" key="1">
    <citation type="journal article" date="2023" name="Science">
        <title>Genome structures resolve the early diversification of teleost fishes.</title>
        <authorList>
            <person name="Parey E."/>
            <person name="Louis A."/>
            <person name="Montfort J."/>
            <person name="Bouchez O."/>
            <person name="Roques C."/>
            <person name="Iampietro C."/>
            <person name="Lluch J."/>
            <person name="Castinel A."/>
            <person name="Donnadieu C."/>
            <person name="Desvignes T."/>
            <person name="Floi Bucao C."/>
            <person name="Jouanno E."/>
            <person name="Wen M."/>
            <person name="Mejri S."/>
            <person name="Dirks R."/>
            <person name="Jansen H."/>
            <person name="Henkel C."/>
            <person name="Chen W.J."/>
            <person name="Zahm M."/>
            <person name="Cabau C."/>
            <person name="Klopp C."/>
            <person name="Thompson A.W."/>
            <person name="Robinson-Rechavi M."/>
            <person name="Braasch I."/>
            <person name="Lecointre G."/>
            <person name="Bobe J."/>
            <person name="Postlethwait J.H."/>
            <person name="Berthelot C."/>
            <person name="Roest Crollius H."/>
            <person name="Guiguen Y."/>
        </authorList>
    </citation>
    <scope>NUCLEOTIDE SEQUENCE</scope>
    <source>
        <strain evidence="2">WJC10195</strain>
    </source>
</reference>
<dbReference type="AlphaFoldDB" id="A0A9Q1FRE3"/>
<feature type="compositionally biased region" description="Basic residues" evidence="1">
    <location>
        <begin position="76"/>
        <end position="92"/>
    </location>
</feature>
<comment type="caution">
    <text evidence="2">The sequence shown here is derived from an EMBL/GenBank/DDBJ whole genome shotgun (WGS) entry which is preliminary data.</text>
</comment>
<organism evidence="2 3">
    <name type="scientific">Synaphobranchus kaupii</name>
    <name type="common">Kaup's arrowtooth eel</name>
    <dbReference type="NCBI Taxonomy" id="118154"/>
    <lineage>
        <taxon>Eukaryota</taxon>
        <taxon>Metazoa</taxon>
        <taxon>Chordata</taxon>
        <taxon>Craniata</taxon>
        <taxon>Vertebrata</taxon>
        <taxon>Euteleostomi</taxon>
        <taxon>Actinopterygii</taxon>
        <taxon>Neopterygii</taxon>
        <taxon>Teleostei</taxon>
        <taxon>Anguilliformes</taxon>
        <taxon>Synaphobranchidae</taxon>
        <taxon>Synaphobranchus</taxon>
    </lineage>
</organism>
<name>A0A9Q1FRE3_SYNKA</name>
<evidence type="ECO:0000256" key="1">
    <source>
        <dbReference type="SAM" id="MobiDB-lite"/>
    </source>
</evidence>
<dbReference type="EMBL" id="JAINUF010000004">
    <property type="protein sequence ID" value="KAJ8364516.1"/>
    <property type="molecule type" value="Genomic_DNA"/>
</dbReference>
<gene>
    <name evidence="2" type="ORF">SKAU_G00133470</name>
</gene>
<feature type="region of interest" description="Disordered" evidence="1">
    <location>
        <begin position="55"/>
        <end position="102"/>
    </location>
</feature>
<proteinExistence type="predicted"/>